<reference evidence="1 2" key="1">
    <citation type="submission" date="2015-10" db="EMBL/GenBank/DDBJ databases">
        <title>Metagenome-Assembled Genomes uncover a global brackish microbiome.</title>
        <authorList>
            <person name="Hugerth L.W."/>
            <person name="Larsson J."/>
            <person name="Alneberg J."/>
            <person name="Lindh M.V."/>
            <person name="Legrand C."/>
            <person name="Pinhassi J."/>
            <person name="Andersson A.F."/>
        </authorList>
    </citation>
    <scope>NUCLEOTIDE SEQUENCE [LARGE SCALE GENOMIC DNA]</scope>
    <source>
        <strain evidence="1">BACL4 MAG-120507-bin80</strain>
    </source>
</reference>
<gene>
    <name evidence="1" type="ORF">ABR69_06840</name>
</gene>
<dbReference type="InterPro" id="IPR012334">
    <property type="entry name" value="Pectin_lyas_fold"/>
</dbReference>
<proteinExistence type="predicted"/>
<dbReference type="InterPro" id="IPR006626">
    <property type="entry name" value="PbH1"/>
</dbReference>
<dbReference type="EMBL" id="LIBB01000187">
    <property type="protein sequence ID" value="KRO71405.1"/>
    <property type="molecule type" value="Genomic_DNA"/>
</dbReference>
<dbReference type="SUPFAM" id="SSF51126">
    <property type="entry name" value="Pectin lyase-like"/>
    <property type="match status" value="1"/>
</dbReference>
<dbReference type="InterPro" id="IPR011050">
    <property type="entry name" value="Pectin_lyase_fold/virulence"/>
</dbReference>
<accession>A0A0R2SF83</accession>
<evidence type="ECO:0000313" key="2">
    <source>
        <dbReference type="Proteomes" id="UP000051934"/>
    </source>
</evidence>
<comment type="caution">
    <text evidence="1">The sequence shown here is derived from an EMBL/GenBank/DDBJ whole genome shotgun (WGS) entry which is preliminary data.</text>
</comment>
<dbReference type="Gene3D" id="2.160.20.10">
    <property type="entry name" value="Single-stranded right-handed beta-helix, Pectin lyase-like"/>
    <property type="match status" value="1"/>
</dbReference>
<dbReference type="SMART" id="SM00710">
    <property type="entry name" value="PbH1"/>
    <property type="match status" value="5"/>
</dbReference>
<name>A0A0R2SF83_9GAMM</name>
<dbReference type="AlphaFoldDB" id="A0A0R2SF83"/>
<evidence type="ECO:0000313" key="1">
    <source>
        <dbReference type="EMBL" id="KRO71405.1"/>
    </source>
</evidence>
<dbReference type="Proteomes" id="UP000051934">
    <property type="component" value="Unassembled WGS sequence"/>
</dbReference>
<evidence type="ECO:0008006" key="3">
    <source>
        <dbReference type="Google" id="ProtNLM"/>
    </source>
</evidence>
<sequence length="701" mass="76922">MASVIIFELNVSMQTATIFRIGLTAFLSMVLAGTAYTQIASDPSPFETDNPKAVVPGELFTEPATLINIGFEWLIQGDDNRNASVSVEYREQGSSEWLDGLPLLRLNGERVYSESRVDVIVPNMFAGSVLELEPDTAYEARFIITDPDGVIGNPERVALVRTRAEPQPYAGGRVLHVYPHGYTGEKLEPAFEGLMCAYNEWCAGTDWATSGRPRVRAGDTLVVHAGLYKYNRYEYTNNAAVNRSTPLDGTYYLTADGTAERPISIVAAGDGEVIFDGNGNYALFDVRAADYTYFEGITFRNSEIAVLAGTQFLAGSKGLTVKRSRFENVGAGVFTNYSGSNNFYIADSTFMGRNDPDHLIGWQGQIWEQFAGLEEQVFPPAMASYVAVKLYGPGHVVAHNYIADFHDGINVETYGNPDGSVASGPGIPDGAKYPPREYWDRRPVAIDFYGNYITNSHDNPIEADGSMHNIRIFRNMFINHPSHAFCNQPALGGPVYWYRNIAYHLPTGSTRLTAGSAGAVFYNNTILSETNVIGATNVHWRNNLFLGEQSADEIFSVTTLSSYSSSDYNGFRPNSAEVSFRWQAPTSKTLVDVTNPNYEAELESMEFATLTDYSTATGQDRNSVLVDYDIFVNVPPLDARDSKSLQTLYNAADLDFRLRSGSAAIDRGAILPGITDDFNGEAPDLGALEFGADTPIYGPRP</sequence>
<protein>
    <recommendedName>
        <fullName evidence="3">Right handed beta helix domain-containing protein</fullName>
    </recommendedName>
</protein>
<organism evidence="1 2">
    <name type="scientific">OM182 bacterium BACL3 MAG-120507-bin80</name>
    <dbReference type="NCBI Taxonomy" id="1655577"/>
    <lineage>
        <taxon>Bacteria</taxon>
        <taxon>Pseudomonadati</taxon>
        <taxon>Pseudomonadota</taxon>
        <taxon>Gammaproteobacteria</taxon>
        <taxon>OMG group</taxon>
        <taxon>OM182 clade</taxon>
    </lineage>
</organism>